<proteinExistence type="predicted"/>
<evidence type="ECO:0000256" key="1">
    <source>
        <dbReference type="SAM" id="MobiDB-lite"/>
    </source>
</evidence>
<gene>
    <name evidence="2" type="ORF">D9615_005797</name>
</gene>
<protein>
    <submittedName>
        <fullName evidence="2">Uncharacterized protein</fullName>
    </submittedName>
</protein>
<dbReference type="Proteomes" id="UP000565441">
    <property type="component" value="Unassembled WGS sequence"/>
</dbReference>
<evidence type="ECO:0000313" key="3">
    <source>
        <dbReference type="Proteomes" id="UP000565441"/>
    </source>
</evidence>
<accession>A0A8H5M3X9</accession>
<feature type="region of interest" description="Disordered" evidence="1">
    <location>
        <begin position="140"/>
        <end position="160"/>
    </location>
</feature>
<feature type="region of interest" description="Disordered" evidence="1">
    <location>
        <begin position="182"/>
        <end position="205"/>
    </location>
</feature>
<organism evidence="2 3">
    <name type="scientific">Tricholomella constricta</name>
    <dbReference type="NCBI Taxonomy" id="117010"/>
    <lineage>
        <taxon>Eukaryota</taxon>
        <taxon>Fungi</taxon>
        <taxon>Dikarya</taxon>
        <taxon>Basidiomycota</taxon>
        <taxon>Agaricomycotina</taxon>
        <taxon>Agaricomycetes</taxon>
        <taxon>Agaricomycetidae</taxon>
        <taxon>Agaricales</taxon>
        <taxon>Tricholomatineae</taxon>
        <taxon>Lyophyllaceae</taxon>
        <taxon>Tricholomella</taxon>
    </lineage>
</organism>
<feature type="compositionally biased region" description="Polar residues" evidence="1">
    <location>
        <begin position="63"/>
        <end position="77"/>
    </location>
</feature>
<evidence type="ECO:0000313" key="2">
    <source>
        <dbReference type="EMBL" id="KAF5379824.1"/>
    </source>
</evidence>
<dbReference type="EMBL" id="JAACJP010000015">
    <property type="protein sequence ID" value="KAF5379824.1"/>
    <property type="molecule type" value="Genomic_DNA"/>
</dbReference>
<reference evidence="2 3" key="1">
    <citation type="journal article" date="2020" name="ISME J.">
        <title>Uncovering the hidden diversity of litter-decomposition mechanisms in mushroom-forming fungi.</title>
        <authorList>
            <person name="Floudas D."/>
            <person name="Bentzer J."/>
            <person name="Ahren D."/>
            <person name="Johansson T."/>
            <person name="Persson P."/>
            <person name="Tunlid A."/>
        </authorList>
    </citation>
    <scope>NUCLEOTIDE SEQUENCE [LARGE SCALE GENOMIC DNA]</scope>
    <source>
        <strain evidence="2 3">CBS 661.87</strain>
    </source>
</reference>
<name>A0A8H5M3X9_9AGAR</name>
<dbReference type="OrthoDB" id="3066702at2759"/>
<feature type="region of interest" description="Disordered" evidence="1">
    <location>
        <begin position="576"/>
        <end position="597"/>
    </location>
</feature>
<feature type="region of interest" description="Disordered" evidence="1">
    <location>
        <begin position="1"/>
        <end position="113"/>
    </location>
</feature>
<dbReference type="AlphaFoldDB" id="A0A8H5M3X9"/>
<sequence length="597" mass="67118">MADNHSSCGIPGGVGSADEQASQTVTADDALAVAEPDSYHADDETSDSEDASLYGMTDDESDNSWPSSNDYPSTPQLRANRALLTRKLPQISRRRGVRAPGIRLSTDSTQSSYTDELAVPWAESPQDQSSIYDVLPPLTPGSDSDVLVPQNTPSRSPYTRDHFTTRQAFKVSRDLSYHAFAPRIPDSPNSSAAEIAPAVREDKGKRPAMEDELKAWQHGGLAKLTPTTSATPAPLTCDAENCLEGQFKATLYGQLPRLPNTTSHIPITSLRPGCSTMNMPPLDCADDNLSSSWSVIENGPHDFPTKIHRPRAWAEPSVRFKVHWKDADKTIGVSLADIIHYEGVYMQRAFDPLQKLWGKAAPGTTIKLLVHWKGHVEEKVYDIVVKCKCGFVIRRCQLGLAIAKAQASYFETTDLEPSYMPPEGEDEVDPFHPSNFIIKNPYDLHLMYLFTKDNGETYRAQHAIVEDHEALATELTKPPPKPKCFRPDPNNPAHHPRLIKTMLEHIEMEERRERELLEAKQREAKEIVDAYLRANPWTAEQEALALEEAKQQQKDREECAELDRWEAHYEAKVRRVRRADERERRKREAAEEAGKRR</sequence>
<keyword evidence="3" id="KW-1185">Reference proteome</keyword>
<comment type="caution">
    <text evidence="2">The sequence shown here is derived from an EMBL/GenBank/DDBJ whole genome shotgun (WGS) entry which is preliminary data.</text>
</comment>